<evidence type="ECO:0000313" key="3">
    <source>
        <dbReference type="Proteomes" id="UP000636800"/>
    </source>
</evidence>
<dbReference type="InterPro" id="IPR000668">
    <property type="entry name" value="Peptidase_C1A_C"/>
</dbReference>
<accession>A0A835QU40</accession>
<dbReference type="Proteomes" id="UP000636800">
    <property type="component" value="Chromosome 6"/>
</dbReference>
<dbReference type="Pfam" id="PF00112">
    <property type="entry name" value="Peptidase_C1"/>
    <property type="match status" value="1"/>
</dbReference>
<dbReference type="AlphaFoldDB" id="A0A835QU40"/>
<dbReference type="Gene3D" id="3.90.70.10">
    <property type="entry name" value="Cysteine proteinases"/>
    <property type="match status" value="1"/>
</dbReference>
<feature type="domain" description="Peptidase C1A papain C-terminal" evidence="1">
    <location>
        <begin position="33"/>
        <end position="71"/>
    </location>
</feature>
<gene>
    <name evidence="2" type="ORF">HPP92_013181</name>
</gene>
<organism evidence="2 3">
    <name type="scientific">Vanilla planifolia</name>
    <name type="common">Vanilla</name>
    <dbReference type="NCBI Taxonomy" id="51239"/>
    <lineage>
        <taxon>Eukaryota</taxon>
        <taxon>Viridiplantae</taxon>
        <taxon>Streptophyta</taxon>
        <taxon>Embryophyta</taxon>
        <taxon>Tracheophyta</taxon>
        <taxon>Spermatophyta</taxon>
        <taxon>Magnoliopsida</taxon>
        <taxon>Liliopsida</taxon>
        <taxon>Asparagales</taxon>
        <taxon>Orchidaceae</taxon>
        <taxon>Vanilloideae</taxon>
        <taxon>Vanilleae</taxon>
        <taxon>Vanilla</taxon>
    </lineage>
</organism>
<keyword evidence="3" id="KW-1185">Reference proteome</keyword>
<evidence type="ECO:0000259" key="1">
    <source>
        <dbReference type="Pfam" id="PF00112"/>
    </source>
</evidence>
<evidence type="ECO:0000313" key="2">
    <source>
        <dbReference type="EMBL" id="KAG0476340.1"/>
    </source>
</evidence>
<dbReference type="EMBL" id="JADCNL010000006">
    <property type="protein sequence ID" value="KAG0476340.1"/>
    <property type="molecule type" value="Genomic_DNA"/>
</dbReference>
<dbReference type="InterPro" id="IPR038765">
    <property type="entry name" value="Papain-like_cys_pep_sf"/>
</dbReference>
<comment type="caution">
    <text evidence="2">The sequence shown here is derived from an EMBL/GenBank/DDBJ whole genome shotgun (WGS) entry which is preliminary data.</text>
</comment>
<protein>
    <recommendedName>
        <fullName evidence="1">Peptidase C1A papain C-terminal domain-containing protein</fullName>
    </recommendedName>
</protein>
<dbReference type="GO" id="GO:0006508">
    <property type="term" value="P:proteolysis"/>
    <property type="evidence" value="ECO:0007669"/>
    <property type="project" value="InterPro"/>
</dbReference>
<dbReference type="SUPFAM" id="SSF54001">
    <property type="entry name" value="Cysteine proteinases"/>
    <property type="match status" value="1"/>
</dbReference>
<reference evidence="2 3" key="1">
    <citation type="journal article" date="2020" name="Nat. Food">
        <title>A phased Vanilla planifolia genome enables genetic improvement of flavour and production.</title>
        <authorList>
            <person name="Hasing T."/>
            <person name="Tang H."/>
            <person name="Brym M."/>
            <person name="Khazi F."/>
            <person name="Huang T."/>
            <person name="Chambers A.H."/>
        </authorList>
    </citation>
    <scope>NUCLEOTIDE SEQUENCE [LARGE SCALE GENOMIC DNA]</scope>
    <source>
        <tissue evidence="2">Leaf</tissue>
    </source>
</reference>
<dbReference type="GO" id="GO:0008234">
    <property type="term" value="F:cysteine-type peptidase activity"/>
    <property type="evidence" value="ECO:0007669"/>
    <property type="project" value="InterPro"/>
</dbReference>
<sequence length="106" mass="11781">MTNQEFRAAYDGYRIGHHRSIRGTRHRGVFSGYQSLVDCDKEYHNGYNGGLMSSAFRFIKSNGGITSNEKYGDEQLVVIDGHGNVPVKNEDALLKAVANISSKDEL</sequence>
<proteinExistence type="predicted"/>
<name>A0A835QU40_VANPL</name>